<name>A0A9E8HJW7_9ALTE</name>
<dbReference type="RefSeq" id="WP_251812192.1">
    <property type="nucleotide sequence ID" value="NZ_CP101527.1"/>
</dbReference>
<feature type="signal peptide" evidence="1">
    <location>
        <begin position="1"/>
        <end position="22"/>
    </location>
</feature>
<dbReference type="Proteomes" id="UP001164472">
    <property type="component" value="Chromosome"/>
</dbReference>
<evidence type="ECO:0000256" key="1">
    <source>
        <dbReference type="SAM" id="SignalP"/>
    </source>
</evidence>
<feature type="chain" id="PRO_5038652371" evidence="1">
    <location>
        <begin position="23"/>
        <end position="281"/>
    </location>
</feature>
<evidence type="ECO:0000313" key="3">
    <source>
        <dbReference type="EMBL" id="UZW76033.1"/>
    </source>
</evidence>
<gene>
    <name evidence="3" type="ORF">NNL22_05480</name>
</gene>
<proteinExistence type="predicted"/>
<keyword evidence="1" id="KW-0732">Signal</keyword>
<dbReference type="AlphaFoldDB" id="A0A9E8HJW7"/>
<sequence>MNGLNKKTMVALSMMLPVAAMAEIRPIDDLELGEVTGQAGISIELETKVDIGEVLYTDTPSVAGSANMIGGGSLSMKNVSIGGANKNSFLGITSWGVTPSDKLDNILINIDLASDGDAVINLGPQNFGVIDFAVGIGSVELQGTGGTTSLMSNFNMVGLMGAASLIVDTADDSLNVVASLAIDDLDFDSEFLSLGVRDLQVTGTTFNPLAPQQLRAFFDVDFKVYSKANTRSAGGEALAVDFNPIEMDVRIGSIELGGASIGSVFVDDLVISQTRMEVYGH</sequence>
<dbReference type="EMBL" id="CP101527">
    <property type="protein sequence ID" value="UZW76033.1"/>
    <property type="molecule type" value="Genomic_DNA"/>
</dbReference>
<accession>A0A9E8HJW7</accession>
<protein>
    <submittedName>
        <fullName evidence="3">DUF6160 family protein</fullName>
    </submittedName>
</protein>
<evidence type="ECO:0000313" key="4">
    <source>
        <dbReference type="Proteomes" id="UP001164472"/>
    </source>
</evidence>
<evidence type="ECO:0000259" key="2">
    <source>
        <dbReference type="Pfam" id="PF19657"/>
    </source>
</evidence>
<keyword evidence="4" id="KW-1185">Reference proteome</keyword>
<organism evidence="3 4">
    <name type="scientific">Alkalimarinus sediminis</name>
    <dbReference type="NCBI Taxonomy" id="1632866"/>
    <lineage>
        <taxon>Bacteria</taxon>
        <taxon>Pseudomonadati</taxon>
        <taxon>Pseudomonadota</taxon>
        <taxon>Gammaproteobacteria</taxon>
        <taxon>Alteromonadales</taxon>
        <taxon>Alteromonadaceae</taxon>
        <taxon>Alkalimarinus</taxon>
    </lineage>
</organism>
<reference evidence="3" key="1">
    <citation type="submission" date="2022-07" db="EMBL/GenBank/DDBJ databases">
        <title>Alkalimarinus sp. nov., isolated from gut of a Alitta virens.</title>
        <authorList>
            <person name="Yang A.I."/>
            <person name="Shin N.-R."/>
        </authorList>
    </citation>
    <scope>NUCLEOTIDE SEQUENCE</scope>
    <source>
        <strain evidence="3">FA028</strain>
    </source>
</reference>
<dbReference type="Pfam" id="PF19657">
    <property type="entry name" value="DUF6160"/>
    <property type="match status" value="1"/>
</dbReference>
<dbReference type="InterPro" id="IPR046158">
    <property type="entry name" value="DUF6160"/>
</dbReference>
<feature type="domain" description="DUF6160" evidence="2">
    <location>
        <begin position="1"/>
        <end position="113"/>
    </location>
</feature>
<dbReference type="KEGG" id="asem:NNL22_05480"/>